<dbReference type="GO" id="GO:0046872">
    <property type="term" value="F:metal ion binding"/>
    <property type="evidence" value="ECO:0007669"/>
    <property type="project" value="InterPro"/>
</dbReference>
<dbReference type="InterPro" id="IPR036163">
    <property type="entry name" value="HMA_dom_sf"/>
</dbReference>
<organism evidence="1 2">
    <name type="scientific">Vicia faba</name>
    <name type="common">Broad bean</name>
    <name type="synonym">Faba vulgaris</name>
    <dbReference type="NCBI Taxonomy" id="3906"/>
    <lineage>
        <taxon>Eukaryota</taxon>
        <taxon>Viridiplantae</taxon>
        <taxon>Streptophyta</taxon>
        <taxon>Embryophyta</taxon>
        <taxon>Tracheophyta</taxon>
        <taxon>Spermatophyta</taxon>
        <taxon>Magnoliopsida</taxon>
        <taxon>eudicotyledons</taxon>
        <taxon>Gunneridae</taxon>
        <taxon>Pentapetalae</taxon>
        <taxon>rosids</taxon>
        <taxon>fabids</taxon>
        <taxon>Fabales</taxon>
        <taxon>Fabaceae</taxon>
        <taxon>Papilionoideae</taxon>
        <taxon>50 kb inversion clade</taxon>
        <taxon>NPAAA clade</taxon>
        <taxon>Hologalegina</taxon>
        <taxon>IRL clade</taxon>
        <taxon>Fabeae</taxon>
        <taxon>Vicia</taxon>
    </lineage>
</organism>
<dbReference type="AlphaFoldDB" id="A0AAV0ZD06"/>
<sequence length="115" mass="12925">MAFKDSNVGRKNSKDFPHIETCLASMESLTKPMVQEVVLSADMQCEECQKRVIDIITKMNVETESVEVNVLEKKVALAFRLPTVAKGVARQIIPIKKNPLSKVSIISRLFRSSFD</sequence>
<dbReference type="EMBL" id="OX451735">
    <property type="protein sequence ID" value="CAI8595671.1"/>
    <property type="molecule type" value="Genomic_DNA"/>
</dbReference>
<evidence type="ECO:0008006" key="3">
    <source>
        <dbReference type="Google" id="ProtNLM"/>
    </source>
</evidence>
<evidence type="ECO:0000313" key="2">
    <source>
        <dbReference type="Proteomes" id="UP001157006"/>
    </source>
</evidence>
<evidence type="ECO:0000313" key="1">
    <source>
        <dbReference type="EMBL" id="CAI8595671.1"/>
    </source>
</evidence>
<proteinExistence type="predicted"/>
<dbReference type="Proteomes" id="UP001157006">
    <property type="component" value="Chromosome 1S"/>
</dbReference>
<reference evidence="1 2" key="1">
    <citation type="submission" date="2023-01" db="EMBL/GenBank/DDBJ databases">
        <authorList>
            <person name="Kreplak J."/>
        </authorList>
    </citation>
    <scope>NUCLEOTIDE SEQUENCE [LARGE SCALE GENOMIC DNA]</scope>
</reference>
<keyword evidence="2" id="KW-1185">Reference proteome</keyword>
<protein>
    <recommendedName>
        <fullName evidence="3">HMA domain-containing protein</fullName>
    </recommendedName>
</protein>
<dbReference type="Gene3D" id="3.30.70.100">
    <property type="match status" value="1"/>
</dbReference>
<accession>A0AAV0ZD06</accession>
<name>A0AAV0ZD06_VICFA</name>
<gene>
    <name evidence="1" type="ORF">VFH_I202280</name>
</gene>
<dbReference type="SUPFAM" id="SSF55008">
    <property type="entry name" value="HMA, heavy metal-associated domain"/>
    <property type="match status" value="1"/>
</dbReference>